<dbReference type="GO" id="GO:0008081">
    <property type="term" value="F:phosphoric diester hydrolase activity"/>
    <property type="evidence" value="ECO:0007669"/>
    <property type="project" value="InterPro"/>
</dbReference>
<protein>
    <submittedName>
        <fullName evidence="2">Glycerophosphodiester phosphodiesterase</fullName>
    </submittedName>
</protein>
<evidence type="ECO:0000313" key="2">
    <source>
        <dbReference type="EMBL" id="TCC40320.1"/>
    </source>
</evidence>
<dbReference type="InterPro" id="IPR017946">
    <property type="entry name" value="PLC-like_Pdiesterase_TIM-brl"/>
</dbReference>
<dbReference type="Proteomes" id="UP000294225">
    <property type="component" value="Unassembled WGS sequence"/>
</dbReference>
<dbReference type="AlphaFoldDB" id="A0A4R0J4B0"/>
<dbReference type="GO" id="GO:0006629">
    <property type="term" value="P:lipid metabolic process"/>
    <property type="evidence" value="ECO:0007669"/>
    <property type="project" value="InterPro"/>
</dbReference>
<name>A0A4R0J4B0_9ACTN</name>
<dbReference type="Pfam" id="PF03009">
    <property type="entry name" value="GDPD"/>
    <property type="match status" value="1"/>
</dbReference>
<comment type="caution">
    <text evidence="2">The sequence shown here is derived from an EMBL/GenBank/DDBJ whole genome shotgun (WGS) entry which is preliminary data.</text>
</comment>
<accession>A0A4R0J4B0</accession>
<dbReference type="PANTHER" id="PTHR46211">
    <property type="entry name" value="GLYCEROPHOSPHORYL DIESTER PHOSPHODIESTERASE"/>
    <property type="match status" value="1"/>
</dbReference>
<dbReference type="InterPro" id="IPR030395">
    <property type="entry name" value="GP_PDE_dom"/>
</dbReference>
<evidence type="ECO:0000313" key="3">
    <source>
        <dbReference type="Proteomes" id="UP000294225"/>
    </source>
</evidence>
<sequence length="274" mass="30583">MGKLPRVVAHRGASDVNPEHTLAAYQRAIEVGADGLECDVRLTADGHLVCVHDRRIERTSNGRGVLSTMSLEELEKYDWGSWKRPWAELDEEAELPGLDVRKVLTLDTLLATVRDAGRPVELAIETKHPTRYAGLVERRLIEALDRFGWAHPKIGTESPARVMSFSWLSLRRMRTAAPGLRTVLLMDRVPLRFRDGSLPTGVSYAGPSLEIVTAHPEYVDRAHKHGHQVHVWTVNAENDIRHCREIGVDAVISDRPDVALRVLAEGPEGVGRRT</sequence>
<dbReference type="RefSeq" id="WP_131495074.1">
    <property type="nucleotide sequence ID" value="NZ_SJKC01000001.1"/>
</dbReference>
<dbReference type="SUPFAM" id="SSF51695">
    <property type="entry name" value="PLC-like phosphodiesterases"/>
    <property type="match status" value="1"/>
</dbReference>
<evidence type="ECO:0000259" key="1">
    <source>
        <dbReference type="PROSITE" id="PS51704"/>
    </source>
</evidence>
<gene>
    <name evidence="2" type="ORF">E0H92_00990</name>
</gene>
<dbReference type="EMBL" id="SJKC01000001">
    <property type="protein sequence ID" value="TCC40320.1"/>
    <property type="molecule type" value="Genomic_DNA"/>
</dbReference>
<organism evidence="2 3">
    <name type="scientific">Kribbella speibonae</name>
    <dbReference type="NCBI Taxonomy" id="1572660"/>
    <lineage>
        <taxon>Bacteria</taxon>
        <taxon>Bacillati</taxon>
        <taxon>Actinomycetota</taxon>
        <taxon>Actinomycetes</taxon>
        <taxon>Propionibacteriales</taxon>
        <taxon>Kribbellaceae</taxon>
        <taxon>Kribbella</taxon>
    </lineage>
</organism>
<dbReference type="Gene3D" id="3.20.20.190">
    <property type="entry name" value="Phosphatidylinositol (PI) phosphodiesterase"/>
    <property type="match status" value="1"/>
</dbReference>
<dbReference type="PANTHER" id="PTHR46211:SF13">
    <property type="entry name" value="GLYCEROPHOSPHODIESTER PHOSPHODIESTERASE 1-RELATED"/>
    <property type="match status" value="1"/>
</dbReference>
<reference evidence="2 3" key="1">
    <citation type="submission" date="2019-02" db="EMBL/GenBank/DDBJ databases">
        <title>Kribbella capetownensis sp. nov. and Kribbella speibonae sp. nov., isolated from soil.</title>
        <authorList>
            <person name="Curtis S.M."/>
            <person name="Norton I."/>
            <person name="Everest G.J."/>
            <person name="Meyers P.R."/>
        </authorList>
    </citation>
    <scope>NUCLEOTIDE SEQUENCE [LARGE SCALE GENOMIC DNA]</scope>
    <source>
        <strain evidence="2 3">YM55</strain>
    </source>
</reference>
<dbReference type="PROSITE" id="PS51704">
    <property type="entry name" value="GP_PDE"/>
    <property type="match status" value="1"/>
</dbReference>
<feature type="domain" description="GP-PDE" evidence="1">
    <location>
        <begin position="5"/>
        <end position="263"/>
    </location>
</feature>
<proteinExistence type="predicted"/>